<dbReference type="EMBL" id="RQXV01000001">
    <property type="protein sequence ID" value="RRD01091.1"/>
    <property type="molecule type" value="Genomic_DNA"/>
</dbReference>
<proteinExistence type="predicted"/>
<keyword evidence="1" id="KW-0472">Membrane</keyword>
<feature type="transmembrane region" description="Helical" evidence="1">
    <location>
        <begin position="123"/>
        <end position="141"/>
    </location>
</feature>
<dbReference type="Pfam" id="PF04654">
    <property type="entry name" value="DUF599"/>
    <property type="match status" value="1"/>
</dbReference>
<protein>
    <submittedName>
        <fullName evidence="2">DUF599 family protein</fullName>
    </submittedName>
</protein>
<evidence type="ECO:0000256" key="1">
    <source>
        <dbReference type="SAM" id="Phobius"/>
    </source>
</evidence>
<gene>
    <name evidence="2" type="ORF">EHS89_00555</name>
</gene>
<feature type="transmembrane region" description="Helical" evidence="1">
    <location>
        <begin position="12"/>
        <end position="31"/>
    </location>
</feature>
<evidence type="ECO:0000313" key="3">
    <source>
        <dbReference type="Proteomes" id="UP000267535"/>
    </source>
</evidence>
<dbReference type="InterPro" id="IPR006747">
    <property type="entry name" value="DUF599"/>
</dbReference>
<dbReference type="PANTHER" id="PTHR31881:SF6">
    <property type="entry name" value="OS09G0494600 PROTEIN"/>
    <property type="match status" value="1"/>
</dbReference>
<sequence>MQQLTDFIMTNWINLLAMFWFLACFKGYNAYTRKRAKDTYCLASLMHQYRLQWMTNMLSREVRIADTTAIANLERSVSFFASSTMLILAGLMTVLGSTEKVIDVIDDIPFAGQATKTEWELKLLLLIGLFVYAFFKFTWSLRQYGFTSVMIGGAPMPDQVNGAECKAHANRLAVMSSMAANNFNLGLRTYYFSLAVLGWFVNPWVFMGLTAGVVFILYRREFKSSTLRQLVISNTD</sequence>
<evidence type="ECO:0000313" key="2">
    <source>
        <dbReference type="EMBL" id="RRD01091.1"/>
    </source>
</evidence>
<keyword evidence="3" id="KW-1185">Reference proteome</keyword>
<dbReference type="PANTHER" id="PTHR31881">
    <property type="match status" value="1"/>
</dbReference>
<reference evidence="2 3" key="1">
    <citation type="submission" date="2018-11" db="EMBL/GenBank/DDBJ databases">
        <title>The draft genome sequence of Amphritea balenae JAMM 1525T.</title>
        <authorList>
            <person name="Fang Z."/>
            <person name="Zhang Y."/>
            <person name="Han X."/>
        </authorList>
    </citation>
    <scope>NUCLEOTIDE SEQUENCE [LARGE SCALE GENOMIC DNA]</scope>
    <source>
        <strain evidence="2 3">JAMM 1525</strain>
    </source>
</reference>
<keyword evidence="1" id="KW-1133">Transmembrane helix</keyword>
<comment type="caution">
    <text evidence="2">The sequence shown here is derived from an EMBL/GenBank/DDBJ whole genome shotgun (WGS) entry which is preliminary data.</text>
</comment>
<keyword evidence="1" id="KW-0812">Transmembrane</keyword>
<organism evidence="2 3">
    <name type="scientific">Amphritea balenae</name>
    <dbReference type="NCBI Taxonomy" id="452629"/>
    <lineage>
        <taxon>Bacteria</taxon>
        <taxon>Pseudomonadati</taxon>
        <taxon>Pseudomonadota</taxon>
        <taxon>Gammaproteobacteria</taxon>
        <taxon>Oceanospirillales</taxon>
        <taxon>Oceanospirillaceae</taxon>
        <taxon>Amphritea</taxon>
    </lineage>
</organism>
<accession>A0A3P1SVA5</accession>
<dbReference type="AlphaFoldDB" id="A0A3P1SVA5"/>
<name>A0A3P1SVA5_9GAMM</name>
<dbReference type="Proteomes" id="UP000267535">
    <property type="component" value="Unassembled WGS sequence"/>
</dbReference>
<dbReference type="RefSeq" id="WP_124924163.1">
    <property type="nucleotide sequence ID" value="NZ_BMOH01000001.1"/>
</dbReference>
<feature type="transmembrane region" description="Helical" evidence="1">
    <location>
        <begin position="190"/>
        <end position="218"/>
    </location>
</feature>
<dbReference type="OrthoDB" id="8524743at2"/>